<dbReference type="GO" id="GO:0004514">
    <property type="term" value="F:nicotinate-nucleotide diphosphorylase (carboxylating) activity"/>
    <property type="evidence" value="ECO:0007669"/>
    <property type="project" value="UniProtKB-EC"/>
</dbReference>
<accession>A0ABD4Z7N0</accession>
<dbReference type="InterPro" id="IPR036068">
    <property type="entry name" value="Nicotinate_pribotase-like_C"/>
</dbReference>
<dbReference type="CDD" id="cd01572">
    <property type="entry name" value="QPRTase"/>
    <property type="match status" value="1"/>
</dbReference>
<dbReference type="RefSeq" id="WP_285274348.1">
    <property type="nucleotide sequence ID" value="NZ_JASNVW010000007.1"/>
</dbReference>
<dbReference type="Pfam" id="PF01729">
    <property type="entry name" value="QRPTase_C"/>
    <property type="match status" value="1"/>
</dbReference>
<dbReference type="InterPro" id="IPR004393">
    <property type="entry name" value="NadC"/>
</dbReference>
<dbReference type="PANTHER" id="PTHR32179:SF3">
    <property type="entry name" value="NICOTINATE-NUCLEOTIDE PYROPHOSPHORYLASE [CARBOXYLATING]"/>
    <property type="match status" value="1"/>
</dbReference>
<dbReference type="InterPro" id="IPR013785">
    <property type="entry name" value="Aldolase_TIM"/>
</dbReference>
<comment type="caution">
    <text evidence="9">The sequence shown here is derived from an EMBL/GenBank/DDBJ whole genome shotgun (WGS) entry which is preliminary data.</text>
</comment>
<dbReference type="SUPFAM" id="SSF54675">
    <property type="entry name" value="Nicotinate/Quinolinate PRTase N-terminal domain-like"/>
    <property type="match status" value="1"/>
</dbReference>
<comment type="pathway">
    <text evidence="1 6">Cofactor biosynthesis; NAD(+) biosynthesis; nicotinate D-ribonucleotide from quinolinate: step 1/1.</text>
</comment>
<evidence type="ECO:0000256" key="3">
    <source>
        <dbReference type="ARBA" id="ARBA00022642"/>
    </source>
</evidence>
<dbReference type="EMBL" id="JASNVW010000007">
    <property type="protein sequence ID" value="MDK6029362.1"/>
    <property type="molecule type" value="Genomic_DNA"/>
</dbReference>
<evidence type="ECO:0000259" key="8">
    <source>
        <dbReference type="Pfam" id="PF02749"/>
    </source>
</evidence>
<evidence type="ECO:0000313" key="10">
    <source>
        <dbReference type="Proteomes" id="UP001529235"/>
    </source>
</evidence>
<dbReference type="PANTHER" id="PTHR32179">
    <property type="entry name" value="NICOTINATE-NUCLEOTIDE PYROPHOSPHORYLASE [CARBOXYLATING]"/>
    <property type="match status" value="1"/>
</dbReference>
<dbReference type="InterPro" id="IPR027277">
    <property type="entry name" value="NadC/ModD"/>
</dbReference>
<keyword evidence="10" id="KW-1185">Reference proteome</keyword>
<evidence type="ECO:0000256" key="2">
    <source>
        <dbReference type="ARBA" id="ARBA00009400"/>
    </source>
</evidence>
<feature type="domain" description="Quinolinate phosphoribosyl transferase C-terminal" evidence="7">
    <location>
        <begin position="106"/>
        <end position="278"/>
    </location>
</feature>
<sequence length="285" mass="31527">MEEIVFKKFLQFLEEDAPFWDITTEVLILKNVVVKAQVVAKESGVVACLDDVVAVLKRFGLTVKSFTCDGCFIERGSVVLEVVGEARTILYLERIILNILMHCSGVATAVRSLVEKVRKVNSRVRVAATRKTLPGLRYFEKKAVEIGGGDTHRFSLSDAILIKDNHIKIVEGVAKAVKIAKSSASFVHKIEVEVRSVEEAVEAAEAGADIIMFDNMSPNDVEKAIEELRKRGLRDRVLIEVSGGITYENIDEYAKLDVDVISCGWVTLSSKAIDMSLDIVEVIKN</sequence>
<evidence type="ECO:0000256" key="5">
    <source>
        <dbReference type="ARBA" id="ARBA00022679"/>
    </source>
</evidence>
<protein>
    <recommendedName>
        <fullName evidence="6">Nicotinate-nucleotide pyrophosphorylase [carboxylating]</fullName>
        <ecNumber evidence="6">2.4.2.19</ecNumber>
    </recommendedName>
    <alternativeName>
        <fullName evidence="6">Quinolinate phosphoribosyltransferase [decarboxylating]</fullName>
    </alternativeName>
</protein>
<gene>
    <name evidence="9" type="primary">nadC</name>
    <name evidence="9" type="ORF">QPL79_08305</name>
</gene>
<dbReference type="Proteomes" id="UP001529235">
    <property type="component" value="Unassembled WGS sequence"/>
</dbReference>
<keyword evidence="3 6" id="KW-0662">Pyridine nucleotide biosynthesis</keyword>
<dbReference type="AlphaFoldDB" id="A0ABD4Z7N0"/>
<comment type="subunit">
    <text evidence="6">Hexamer formed by 3 homodimers.</text>
</comment>
<dbReference type="PIRSF" id="PIRSF006250">
    <property type="entry name" value="NadC_ModD"/>
    <property type="match status" value="1"/>
</dbReference>
<dbReference type="InterPro" id="IPR002638">
    <property type="entry name" value="Quinolinate_PRibosylTrfase_C"/>
</dbReference>
<keyword evidence="5 6" id="KW-0808">Transferase</keyword>
<dbReference type="Pfam" id="PF02749">
    <property type="entry name" value="QRPTase_N"/>
    <property type="match status" value="1"/>
</dbReference>
<dbReference type="GO" id="GO:0019363">
    <property type="term" value="P:pyridine nucleotide biosynthetic process"/>
    <property type="evidence" value="ECO:0007669"/>
    <property type="project" value="UniProtKB-KW"/>
</dbReference>
<keyword evidence="4 6" id="KW-0328">Glycosyltransferase</keyword>
<name>A0ABD4Z7N0_9CREN</name>
<organism evidence="9 10">
    <name type="scientific">Ignisphaera cupida</name>
    <dbReference type="NCBI Taxonomy" id="3050454"/>
    <lineage>
        <taxon>Archaea</taxon>
        <taxon>Thermoproteota</taxon>
        <taxon>Thermoprotei</taxon>
        <taxon>Desulfurococcales</taxon>
        <taxon>Desulfurococcaceae</taxon>
        <taxon>Ignisphaera</taxon>
    </lineage>
</organism>
<dbReference type="InterPro" id="IPR037128">
    <property type="entry name" value="Quinolinate_PRibosylTase_N_sf"/>
</dbReference>
<dbReference type="NCBIfam" id="TIGR00078">
    <property type="entry name" value="nadC"/>
    <property type="match status" value="1"/>
</dbReference>
<dbReference type="GO" id="GO:0072521">
    <property type="term" value="P:purine-containing compound metabolic process"/>
    <property type="evidence" value="ECO:0007669"/>
    <property type="project" value="UniProtKB-ARBA"/>
</dbReference>
<dbReference type="FunFam" id="3.20.20.70:FF:000030">
    <property type="entry name" value="Nicotinate-nucleotide pyrophosphorylase, carboxylating"/>
    <property type="match status" value="1"/>
</dbReference>
<dbReference type="Gene3D" id="3.20.20.70">
    <property type="entry name" value="Aldolase class I"/>
    <property type="match status" value="1"/>
</dbReference>
<comment type="similarity">
    <text evidence="2 6">Belongs to the NadC/ModD family.</text>
</comment>
<dbReference type="EC" id="2.4.2.19" evidence="6"/>
<dbReference type="Gene3D" id="3.90.1170.20">
    <property type="entry name" value="Quinolinate phosphoribosyl transferase, N-terminal domain"/>
    <property type="match status" value="1"/>
</dbReference>
<dbReference type="InterPro" id="IPR022412">
    <property type="entry name" value="Quinolinate_PRibosylTrfase_N"/>
</dbReference>
<dbReference type="SUPFAM" id="SSF51690">
    <property type="entry name" value="Nicotinate/Quinolinate PRTase C-terminal domain-like"/>
    <property type="match status" value="1"/>
</dbReference>
<evidence type="ECO:0000256" key="6">
    <source>
        <dbReference type="PIRNR" id="PIRNR006250"/>
    </source>
</evidence>
<comment type="catalytic activity">
    <reaction evidence="6">
        <text>nicotinate beta-D-ribonucleotide + CO2 + diphosphate = quinolinate + 5-phospho-alpha-D-ribose 1-diphosphate + 2 H(+)</text>
        <dbReference type="Rhea" id="RHEA:12733"/>
        <dbReference type="ChEBI" id="CHEBI:15378"/>
        <dbReference type="ChEBI" id="CHEBI:16526"/>
        <dbReference type="ChEBI" id="CHEBI:29959"/>
        <dbReference type="ChEBI" id="CHEBI:33019"/>
        <dbReference type="ChEBI" id="CHEBI:57502"/>
        <dbReference type="ChEBI" id="CHEBI:58017"/>
        <dbReference type="EC" id="2.4.2.19"/>
    </reaction>
</comment>
<comment type="function">
    <text evidence="6">Involved in the catabolism of quinolinic acid (QA).</text>
</comment>
<proteinExistence type="inferred from homology"/>
<evidence type="ECO:0000256" key="4">
    <source>
        <dbReference type="ARBA" id="ARBA00022676"/>
    </source>
</evidence>
<evidence type="ECO:0000313" key="9">
    <source>
        <dbReference type="EMBL" id="MDK6029362.1"/>
    </source>
</evidence>
<evidence type="ECO:0000259" key="7">
    <source>
        <dbReference type="Pfam" id="PF01729"/>
    </source>
</evidence>
<evidence type="ECO:0000256" key="1">
    <source>
        <dbReference type="ARBA" id="ARBA00004893"/>
    </source>
</evidence>
<reference evidence="9 10" key="1">
    <citation type="submission" date="2023-05" db="EMBL/GenBank/DDBJ databases">
        <title>A new hyperthermophilic archaea 'Ignisphaera cupida' sp. nov. and description of the family 'Ignisphaeraceae' fam. nov.</title>
        <authorList>
            <person name="Podosokorskaya O.A."/>
            <person name="Elcheninov A.G."/>
            <person name="Klukina A."/>
            <person name="Merkel A.Y."/>
        </authorList>
    </citation>
    <scope>NUCLEOTIDE SEQUENCE [LARGE SCALE GENOMIC DNA]</scope>
    <source>
        <strain evidence="9 10">4213-co</strain>
    </source>
</reference>
<feature type="domain" description="Quinolinate phosphoribosyl transferase N-terminal" evidence="8">
    <location>
        <begin position="21"/>
        <end position="104"/>
    </location>
</feature>